<evidence type="ECO:0000313" key="3">
    <source>
        <dbReference type="Proteomes" id="UP000077266"/>
    </source>
</evidence>
<dbReference type="AlphaFoldDB" id="A0A165G482"/>
<organism evidence="2 3">
    <name type="scientific">Exidia glandulosa HHB12029</name>
    <dbReference type="NCBI Taxonomy" id="1314781"/>
    <lineage>
        <taxon>Eukaryota</taxon>
        <taxon>Fungi</taxon>
        <taxon>Dikarya</taxon>
        <taxon>Basidiomycota</taxon>
        <taxon>Agaricomycotina</taxon>
        <taxon>Agaricomycetes</taxon>
        <taxon>Auriculariales</taxon>
        <taxon>Exidiaceae</taxon>
        <taxon>Exidia</taxon>
    </lineage>
</organism>
<evidence type="ECO:0000313" key="2">
    <source>
        <dbReference type="EMBL" id="KZV89960.1"/>
    </source>
</evidence>
<keyword evidence="1" id="KW-0472">Membrane</keyword>
<feature type="transmembrane region" description="Helical" evidence="1">
    <location>
        <begin position="6"/>
        <end position="24"/>
    </location>
</feature>
<dbReference type="EMBL" id="KV426059">
    <property type="protein sequence ID" value="KZV89960.1"/>
    <property type="molecule type" value="Genomic_DNA"/>
</dbReference>
<dbReference type="InParanoid" id="A0A165G482"/>
<name>A0A165G482_EXIGL</name>
<keyword evidence="3" id="KW-1185">Reference proteome</keyword>
<keyword evidence="1" id="KW-0812">Transmembrane</keyword>
<gene>
    <name evidence="2" type="ORF">EXIGLDRAFT_720785</name>
</gene>
<protein>
    <submittedName>
        <fullName evidence="2">Uncharacterized protein</fullName>
    </submittedName>
</protein>
<accession>A0A165G482</accession>
<keyword evidence="1" id="KW-1133">Transmembrane helix</keyword>
<reference evidence="2 3" key="1">
    <citation type="journal article" date="2016" name="Mol. Biol. Evol.">
        <title>Comparative Genomics of Early-Diverging Mushroom-Forming Fungi Provides Insights into the Origins of Lignocellulose Decay Capabilities.</title>
        <authorList>
            <person name="Nagy L.G."/>
            <person name="Riley R."/>
            <person name="Tritt A."/>
            <person name="Adam C."/>
            <person name="Daum C."/>
            <person name="Floudas D."/>
            <person name="Sun H."/>
            <person name="Yadav J.S."/>
            <person name="Pangilinan J."/>
            <person name="Larsson K.H."/>
            <person name="Matsuura K."/>
            <person name="Barry K."/>
            <person name="Labutti K."/>
            <person name="Kuo R."/>
            <person name="Ohm R.A."/>
            <person name="Bhattacharya S.S."/>
            <person name="Shirouzu T."/>
            <person name="Yoshinaga Y."/>
            <person name="Martin F.M."/>
            <person name="Grigoriev I.V."/>
            <person name="Hibbett D.S."/>
        </authorList>
    </citation>
    <scope>NUCLEOTIDE SEQUENCE [LARGE SCALE GENOMIC DNA]</scope>
    <source>
        <strain evidence="2 3">HHB12029</strain>
    </source>
</reference>
<proteinExistence type="predicted"/>
<dbReference type="Proteomes" id="UP000077266">
    <property type="component" value="Unassembled WGS sequence"/>
</dbReference>
<evidence type="ECO:0000256" key="1">
    <source>
        <dbReference type="SAM" id="Phobius"/>
    </source>
</evidence>
<sequence length="129" mass="14062">MITGVDVAGVLALLVLIILSYLVLRQRVPKRFPEDEYPMEVVSYAPLPSTATTSGKHLPWPPPRIEDVSGGHLLTSTSLAVTVEARSSLAPLMSEDIDRIAARVRDTLTVAQPRHNVAGMARAYHLIKP</sequence>